<feature type="compositionally biased region" description="Polar residues" evidence="1">
    <location>
        <begin position="12"/>
        <end position="27"/>
    </location>
</feature>
<accession>A0A7W3ZT74</accession>
<evidence type="ECO:0000256" key="1">
    <source>
        <dbReference type="SAM" id="MobiDB-lite"/>
    </source>
</evidence>
<protein>
    <submittedName>
        <fullName evidence="3">Uncharacterized protein</fullName>
    </submittedName>
</protein>
<evidence type="ECO:0000313" key="4">
    <source>
        <dbReference type="Proteomes" id="UP000517765"/>
    </source>
</evidence>
<comment type="caution">
    <text evidence="3">The sequence shown here is derived from an EMBL/GenBank/DDBJ whole genome shotgun (WGS) entry which is preliminary data.</text>
</comment>
<feature type="region of interest" description="Disordered" evidence="1">
    <location>
        <begin position="1"/>
        <end position="54"/>
    </location>
</feature>
<gene>
    <name evidence="2" type="ORF">H3146_00385</name>
    <name evidence="3" type="ORF">H3147_11950</name>
</gene>
<evidence type="ECO:0000313" key="5">
    <source>
        <dbReference type="Proteomes" id="UP000525686"/>
    </source>
</evidence>
<reference evidence="4 5" key="1">
    <citation type="submission" date="2020-05" db="EMBL/GenBank/DDBJ databases">
        <title>Classification of alakaliphilic streptomycetes isolated from an alkaline soil next to Lonar Crater, India and a proposal for the recognition of Streptomyces alkaliterrae sp. nov.</title>
        <authorList>
            <person name="Golinska P."/>
        </authorList>
    </citation>
    <scope>NUCLEOTIDE SEQUENCE [LARGE SCALE GENOMIC DNA]</scope>
    <source>
        <strain evidence="5">OF3</strain>
        <strain evidence="4">OF8</strain>
    </source>
</reference>
<dbReference type="Proteomes" id="UP000517765">
    <property type="component" value="Unassembled WGS sequence"/>
</dbReference>
<sequence>MSKHHREHSRFAEQQQQKNTATEQRAAQTMRDMHAAAAKVRGKTQKATAKRQGR</sequence>
<dbReference type="EMBL" id="JABJXA010000056">
    <property type="protein sequence ID" value="MBB1259540.1"/>
    <property type="molecule type" value="Genomic_DNA"/>
</dbReference>
<reference evidence="3" key="2">
    <citation type="journal article" name="Syst. Appl. Microbiol.">
        <title>Streptomyces alkaliterrae sp. nov., isolated from an alkaline soil, and emended descriptions of Streptomyces alkaliphilus, Streptomyces calidiresistens and Streptomyces durbertensis.</title>
        <authorList>
            <person name="Swiecimska M."/>
            <person name="Golinska P."/>
            <person name="Nouioui I."/>
            <person name="Wypij M."/>
            <person name="Rai M."/>
            <person name="Sangal V."/>
            <person name="Goodfellow M."/>
        </authorList>
    </citation>
    <scope>NUCLEOTIDE SEQUENCE</scope>
    <source>
        <strain evidence="2">OF3</strain>
        <strain evidence="3">OF8</strain>
    </source>
</reference>
<dbReference type="EMBL" id="JABJWZ010000002">
    <property type="protein sequence ID" value="MBB1251828.1"/>
    <property type="molecule type" value="Genomic_DNA"/>
</dbReference>
<organism evidence="3 4">
    <name type="scientific">Streptomyces alkaliterrae</name>
    <dbReference type="NCBI Taxonomy" id="2213162"/>
    <lineage>
        <taxon>Bacteria</taxon>
        <taxon>Bacillati</taxon>
        <taxon>Actinomycetota</taxon>
        <taxon>Actinomycetes</taxon>
        <taxon>Kitasatosporales</taxon>
        <taxon>Streptomycetaceae</taxon>
        <taxon>Streptomyces</taxon>
    </lineage>
</organism>
<evidence type="ECO:0000313" key="3">
    <source>
        <dbReference type="EMBL" id="MBB1259540.1"/>
    </source>
</evidence>
<dbReference type="AlphaFoldDB" id="A0A7W3ZT74"/>
<dbReference type="Proteomes" id="UP000525686">
    <property type="component" value="Unassembled WGS sequence"/>
</dbReference>
<dbReference type="RefSeq" id="WP_153506654.1">
    <property type="nucleotide sequence ID" value="NZ_JABJWZ010000002.1"/>
</dbReference>
<feature type="compositionally biased region" description="Basic residues" evidence="1">
    <location>
        <begin position="40"/>
        <end position="54"/>
    </location>
</feature>
<name>A0A7W3ZT74_9ACTN</name>
<evidence type="ECO:0000313" key="2">
    <source>
        <dbReference type="EMBL" id="MBB1251828.1"/>
    </source>
</evidence>
<proteinExistence type="predicted"/>